<evidence type="ECO:0000256" key="1">
    <source>
        <dbReference type="PROSITE-ProRule" id="PRU00221"/>
    </source>
</evidence>
<proteinExistence type="predicted"/>
<dbReference type="AlphaFoldDB" id="A0A5B0Q121"/>
<dbReference type="EMBL" id="VDEP01000308">
    <property type="protein sequence ID" value="KAA1106911.1"/>
    <property type="molecule type" value="Genomic_DNA"/>
</dbReference>
<feature type="repeat" description="WD" evidence="1">
    <location>
        <begin position="24"/>
        <end position="55"/>
    </location>
</feature>
<sequence>MCAAGDTSINVYNRTTLQRSTISLNGHTDTVERLRYFDRYMVTGSKDNTIKAWSI</sequence>
<evidence type="ECO:0000313" key="3">
    <source>
        <dbReference type="Proteomes" id="UP000325313"/>
    </source>
</evidence>
<dbReference type="InterPro" id="IPR001680">
    <property type="entry name" value="WD40_rpt"/>
</dbReference>
<accession>A0A5B0Q121</accession>
<reference evidence="2 3" key="1">
    <citation type="submission" date="2019-05" db="EMBL/GenBank/DDBJ databases">
        <title>Emergence of the Ug99 lineage of the wheat stem rust pathogen through somatic hybridization.</title>
        <authorList>
            <person name="Li F."/>
            <person name="Upadhyaya N.M."/>
            <person name="Sperschneider J."/>
            <person name="Matny O."/>
            <person name="Nguyen-Phuc H."/>
            <person name="Mago R."/>
            <person name="Raley C."/>
            <person name="Miller M.E."/>
            <person name="Silverstein K.A.T."/>
            <person name="Henningsen E."/>
            <person name="Hirsch C.D."/>
            <person name="Visser B."/>
            <person name="Pretorius Z.A."/>
            <person name="Steffenson B.J."/>
            <person name="Schwessinger B."/>
            <person name="Dodds P.N."/>
            <person name="Figueroa M."/>
        </authorList>
    </citation>
    <scope>NUCLEOTIDE SEQUENCE [LARGE SCALE GENOMIC DNA]</scope>
    <source>
        <strain evidence="2 3">Ug99</strain>
    </source>
</reference>
<gene>
    <name evidence="2" type="primary">MDV1_2</name>
    <name evidence="2" type="ORF">PGTUg99_005806</name>
</gene>
<evidence type="ECO:0000313" key="2">
    <source>
        <dbReference type="EMBL" id="KAA1106911.1"/>
    </source>
</evidence>
<dbReference type="Gene3D" id="2.130.10.10">
    <property type="entry name" value="YVTN repeat-like/Quinoprotein amine dehydrogenase"/>
    <property type="match status" value="1"/>
</dbReference>
<dbReference type="InterPro" id="IPR015943">
    <property type="entry name" value="WD40/YVTN_repeat-like_dom_sf"/>
</dbReference>
<organism evidence="2 3">
    <name type="scientific">Puccinia graminis f. sp. tritici</name>
    <dbReference type="NCBI Taxonomy" id="56615"/>
    <lineage>
        <taxon>Eukaryota</taxon>
        <taxon>Fungi</taxon>
        <taxon>Dikarya</taxon>
        <taxon>Basidiomycota</taxon>
        <taxon>Pucciniomycotina</taxon>
        <taxon>Pucciniomycetes</taxon>
        <taxon>Pucciniales</taxon>
        <taxon>Pucciniaceae</taxon>
        <taxon>Puccinia</taxon>
    </lineage>
</organism>
<name>A0A5B0Q121_PUCGR</name>
<dbReference type="InterPro" id="IPR036322">
    <property type="entry name" value="WD40_repeat_dom_sf"/>
</dbReference>
<dbReference type="SUPFAM" id="SSF50978">
    <property type="entry name" value="WD40 repeat-like"/>
    <property type="match status" value="1"/>
</dbReference>
<comment type="caution">
    <text evidence="2">The sequence shown here is derived from an EMBL/GenBank/DDBJ whole genome shotgun (WGS) entry which is preliminary data.</text>
</comment>
<dbReference type="Pfam" id="PF00400">
    <property type="entry name" value="WD40"/>
    <property type="match status" value="1"/>
</dbReference>
<dbReference type="Proteomes" id="UP000325313">
    <property type="component" value="Unassembled WGS sequence"/>
</dbReference>
<protein>
    <submittedName>
        <fullName evidence="2">Mitochondrial fission protein</fullName>
    </submittedName>
</protein>
<keyword evidence="1" id="KW-0853">WD repeat</keyword>
<dbReference type="PROSITE" id="PS50082">
    <property type="entry name" value="WD_REPEATS_2"/>
    <property type="match status" value="1"/>
</dbReference>
<dbReference type="PROSITE" id="PS50294">
    <property type="entry name" value="WD_REPEATS_REGION"/>
    <property type="match status" value="1"/>
</dbReference>